<dbReference type="EMBL" id="JABBWD010000016">
    <property type="protein sequence ID" value="KAG1778275.1"/>
    <property type="molecule type" value="Genomic_DNA"/>
</dbReference>
<comment type="caution">
    <text evidence="5">The sequence shown here is derived from an EMBL/GenBank/DDBJ whole genome shotgun (WGS) entry which is preliminary data.</text>
</comment>
<feature type="region of interest" description="Disordered" evidence="3">
    <location>
        <begin position="303"/>
        <end position="329"/>
    </location>
</feature>
<feature type="domain" description="Cux N-terminal" evidence="4">
    <location>
        <begin position="5"/>
        <end position="72"/>
    </location>
</feature>
<accession>A0A9P7D2X4</accession>
<dbReference type="PANTHER" id="PTHR14043:SF2">
    <property type="entry name" value="HOMEOBOX PROTEIN CUT"/>
    <property type="match status" value="1"/>
</dbReference>
<organism evidence="5 6">
    <name type="scientific">Suillus placidus</name>
    <dbReference type="NCBI Taxonomy" id="48579"/>
    <lineage>
        <taxon>Eukaryota</taxon>
        <taxon>Fungi</taxon>
        <taxon>Dikarya</taxon>
        <taxon>Basidiomycota</taxon>
        <taxon>Agaricomycotina</taxon>
        <taxon>Agaricomycetes</taxon>
        <taxon>Agaricomycetidae</taxon>
        <taxon>Boletales</taxon>
        <taxon>Suillineae</taxon>
        <taxon>Suillaceae</taxon>
        <taxon>Suillus</taxon>
    </lineage>
</organism>
<gene>
    <name evidence="5" type="ORF">EV702DRAFT_1196281</name>
</gene>
<protein>
    <recommendedName>
        <fullName evidence="4">Cux N-terminal domain-containing protein</fullName>
    </recommendedName>
</protein>
<dbReference type="PANTHER" id="PTHR14043">
    <property type="entry name" value="CCAAT DISPLACEMENT PROTEIN-RELATED"/>
    <property type="match status" value="1"/>
</dbReference>
<feature type="domain" description="Cux N-terminal" evidence="4">
    <location>
        <begin position="91"/>
        <end position="134"/>
    </location>
</feature>
<evidence type="ECO:0000259" key="4">
    <source>
        <dbReference type="Pfam" id="PF25398"/>
    </source>
</evidence>
<evidence type="ECO:0000256" key="2">
    <source>
        <dbReference type="SAM" id="Coils"/>
    </source>
</evidence>
<evidence type="ECO:0000313" key="5">
    <source>
        <dbReference type="EMBL" id="KAG1778275.1"/>
    </source>
</evidence>
<keyword evidence="6" id="KW-1185">Reference proteome</keyword>
<feature type="coiled-coil region" evidence="2">
    <location>
        <begin position="151"/>
        <end position="204"/>
    </location>
</feature>
<dbReference type="Pfam" id="PF25398">
    <property type="entry name" value="CUX1_N"/>
    <property type="match status" value="2"/>
</dbReference>
<dbReference type="InterPro" id="IPR057476">
    <property type="entry name" value="Cux_N"/>
</dbReference>
<evidence type="ECO:0000313" key="6">
    <source>
        <dbReference type="Proteomes" id="UP000714275"/>
    </source>
</evidence>
<evidence type="ECO:0000256" key="1">
    <source>
        <dbReference type="ARBA" id="ARBA00023054"/>
    </source>
</evidence>
<proteinExistence type="predicted"/>
<evidence type="ECO:0000256" key="3">
    <source>
        <dbReference type="SAM" id="MobiDB-lite"/>
    </source>
</evidence>
<dbReference type="OrthoDB" id="2689659at2759"/>
<sequence>MSGVEHNFSGALATWKDIKLQELQKTLDTQGIEIIDNQKESVLGRKQLADRTKEFKKIPDDEKLNSFKGLLKGSHILFLGVLLSIPNSGAAYQTEIDSLMKRSKVSENVFLNVYKVLAEAPDPYPLLEAAVDQAVKATEAHALEAESSSALDASKCRVEQLEARMDKLVVQKESEINAAYNERMHDYEEREQDLQRQVALYRDQVRDLRLSNESNQAKLFDHSQCQDQEIISRLAEADMIMVDLECANSRVATIEQRNAREADFARTEVDALKIKLKTYADYDEVKRELEILKYIEFAGFDPDDDWSSPDEDEDGVHLPNPNADKANAQQGKSLEVLLTTKNKQILQELTRFRILHTSLEASLKSTQDELADTHAEFAK</sequence>
<feature type="compositionally biased region" description="Acidic residues" evidence="3">
    <location>
        <begin position="303"/>
        <end position="314"/>
    </location>
</feature>
<keyword evidence="1 2" id="KW-0175">Coiled coil</keyword>
<dbReference type="AlphaFoldDB" id="A0A9P7D2X4"/>
<dbReference type="Proteomes" id="UP000714275">
    <property type="component" value="Unassembled WGS sequence"/>
</dbReference>
<name>A0A9P7D2X4_9AGAM</name>
<reference evidence="5" key="1">
    <citation type="journal article" date="2020" name="New Phytol.">
        <title>Comparative genomics reveals dynamic genome evolution in host specialist ectomycorrhizal fungi.</title>
        <authorList>
            <person name="Lofgren L.A."/>
            <person name="Nguyen N.H."/>
            <person name="Vilgalys R."/>
            <person name="Ruytinx J."/>
            <person name="Liao H.L."/>
            <person name="Branco S."/>
            <person name="Kuo A."/>
            <person name="LaButti K."/>
            <person name="Lipzen A."/>
            <person name="Andreopoulos W."/>
            <person name="Pangilinan J."/>
            <person name="Riley R."/>
            <person name="Hundley H."/>
            <person name="Na H."/>
            <person name="Barry K."/>
            <person name="Grigoriev I.V."/>
            <person name="Stajich J.E."/>
            <person name="Kennedy P.G."/>
        </authorList>
    </citation>
    <scope>NUCLEOTIDE SEQUENCE</scope>
    <source>
        <strain evidence="5">DOB743</strain>
    </source>
</reference>